<dbReference type="AlphaFoldDB" id="Q6SGK5"/>
<sequence>MRQKHCSNPMLRRILFCLPLLVFTKAGFAECECLWHGSFADVQAKTDLVVSGTVIAGKGNSVDLDIAKTMRGASPTEQVRIWLKREDNCRPEAKLFPTGSSWVMALQRIDQLAPGGFNPSTPNISFGRVGDYQLSSCGGYWLKLSNQHVTGALVDSPRWAHDPKMSPVLLDLVAAFVAGKVEAPALLEASREDPALRDLMLDTRAFMRGDLE</sequence>
<evidence type="ECO:0000313" key="2">
    <source>
        <dbReference type="EMBL" id="AAS07976.1"/>
    </source>
</evidence>
<evidence type="ECO:0000256" key="1">
    <source>
        <dbReference type="SAM" id="SignalP"/>
    </source>
</evidence>
<keyword evidence="1" id="KW-0732">Signal</keyword>
<proteinExistence type="predicted"/>
<evidence type="ECO:0008006" key="3">
    <source>
        <dbReference type="Google" id="ProtNLM"/>
    </source>
</evidence>
<feature type="chain" id="PRO_5004279679" description="Delta-aminolevulinic acid dehydratase" evidence="1">
    <location>
        <begin position="30"/>
        <end position="212"/>
    </location>
</feature>
<dbReference type="EMBL" id="AY458641">
    <property type="protein sequence ID" value="AAS07976.1"/>
    <property type="molecule type" value="Genomic_DNA"/>
</dbReference>
<reference evidence="2" key="1">
    <citation type="submission" date="2003-12" db="EMBL/GenBank/DDBJ databases">
        <title>Monterey Bay Coastal Ocean Microbial Observatory environmental clone sequencing.</title>
        <authorList>
            <person name="DeLong E.F."/>
        </authorList>
    </citation>
    <scope>NUCLEOTIDE SEQUENCE</scope>
</reference>
<protein>
    <recommendedName>
        <fullName evidence="3">Delta-aminolevulinic acid dehydratase</fullName>
    </recommendedName>
</protein>
<gene>
    <name evidence="2" type="ORF">MBMO_EBAC080-L32B05.105</name>
</gene>
<accession>Q6SGK5</accession>
<feature type="signal peptide" evidence="1">
    <location>
        <begin position="1"/>
        <end position="29"/>
    </location>
</feature>
<organism evidence="2">
    <name type="scientific">uncultured marine bacterium 463</name>
    <dbReference type="NCBI Taxonomy" id="257394"/>
    <lineage>
        <taxon>Bacteria</taxon>
        <taxon>environmental samples</taxon>
    </lineage>
</organism>
<name>Q6SGK5_9BACT</name>
<reference evidence="2" key="2">
    <citation type="submission" date="2004-02" db="EMBL/GenBank/DDBJ databases">
        <authorList>
            <person name="Heidelberg J.F."/>
            <person name="Eisen J.A."/>
            <person name="Nelson W.C."/>
            <person name="DeLong E.F."/>
        </authorList>
    </citation>
    <scope>NUCLEOTIDE SEQUENCE</scope>
</reference>